<gene>
    <name evidence="2" type="ORF">PoMZ_07683</name>
</gene>
<reference evidence="2 3" key="1">
    <citation type="journal article" date="2019" name="Mol. Biol. Evol.">
        <title>Blast fungal genomes show frequent chromosomal changes, gene gains and losses, and effector gene turnover.</title>
        <authorList>
            <person name="Gomez Luciano L.B."/>
            <person name="Jason Tsai I."/>
            <person name="Chuma I."/>
            <person name="Tosa Y."/>
            <person name="Chen Y.H."/>
            <person name="Li J.Y."/>
            <person name="Li M.Y."/>
            <person name="Jade Lu M.Y."/>
            <person name="Nakayashiki H."/>
            <person name="Li W.H."/>
        </authorList>
    </citation>
    <scope>NUCLEOTIDE SEQUENCE [LARGE SCALE GENOMIC DNA]</scope>
    <source>
        <strain evidence="2">MZ5-1-6</strain>
    </source>
</reference>
<organism evidence="2 3">
    <name type="scientific">Pyricularia oryzae</name>
    <name type="common">Rice blast fungus</name>
    <name type="synonym">Magnaporthe oryzae</name>
    <dbReference type="NCBI Taxonomy" id="318829"/>
    <lineage>
        <taxon>Eukaryota</taxon>
        <taxon>Fungi</taxon>
        <taxon>Dikarya</taxon>
        <taxon>Ascomycota</taxon>
        <taxon>Pezizomycotina</taxon>
        <taxon>Sordariomycetes</taxon>
        <taxon>Sordariomycetidae</taxon>
        <taxon>Magnaporthales</taxon>
        <taxon>Pyriculariaceae</taxon>
        <taxon>Pyricularia</taxon>
    </lineage>
</organism>
<dbReference type="AlphaFoldDB" id="A0A4P7NFR7"/>
<feature type="compositionally biased region" description="Low complexity" evidence="1">
    <location>
        <begin position="29"/>
        <end position="39"/>
    </location>
</feature>
<name>A0A4P7NFR7_PYROR</name>
<sequence>MQVMPLRALKPSNPPSPSPTGTRSKTANSQTASSRASGSSLKMVVLVLSKMTVLAPQVAAISQARCSSARPGSGAGAAGRAGLEWRTREL</sequence>
<protein>
    <submittedName>
        <fullName evidence="2">Uncharacterized protein</fullName>
    </submittedName>
</protein>
<feature type="region of interest" description="Disordered" evidence="1">
    <location>
        <begin position="65"/>
        <end position="90"/>
    </location>
</feature>
<dbReference type="Proteomes" id="UP000294847">
    <property type="component" value="Chromosome 4"/>
</dbReference>
<evidence type="ECO:0000313" key="2">
    <source>
        <dbReference type="EMBL" id="QBZ60741.1"/>
    </source>
</evidence>
<evidence type="ECO:0000256" key="1">
    <source>
        <dbReference type="SAM" id="MobiDB-lite"/>
    </source>
</evidence>
<proteinExistence type="predicted"/>
<accession>A0A4P7NFR7</accession>
<dbReference type="EMBL" id="CP034207">
    <property type="protein sequence ID" value="QBZ60741.1"/>
    <property type="molecule type" value="Genomic_DNA"/>
</dbReference>
<evidence type="ECO:0000313" key="3">
    <source>
        <dbReference type="Proteomes" id="UP000294847"/>
    </source>
</evidence>
<feature type="region of interest" description="Disordered" evidence="1">
    <location>
        <begin position="1"/>
        <end position="39"/>
    </location>
</feature>